<evidence type="ECO:0000313" key="2">
    <source>
        <dbReference type="Proteomes" id="UP000309215"/>
    </source>
</evidence>
<gene>
    <name evidence="1" type="ORF">E8A74_25450</name>
</gene>
<dbReference type="Proteomes" id="UP000309215">
    <property type="component" value="Unassembled WGS sequence"/>
</dbReference>
<protein>
    <submittedName>
        <fullName evidence="1">Uncharacterized protein</fullName>
    </submittedName>
</protein>
<organism evidence="1 2">
    <name type="scientific">Polyangium fumosum</name>
    <dbReference type="NCBI Taxonomy" id="889272"/>
    <lineage>
        <taxon>Bacteria</taxon>
        <taxon>Pseudomonadati</taxon>
        <taxon>Myxococcota</taxon>
        <taxon>Polyangia</taxon>
        <taxon>Polyangiales</taxon>
        <taxon>Polyangiaceae</taxon>
        <taxon>Polyangium</taxon>
    </lineage>
</organism>
<keyword evidence="2" id="KW-1185">Reference proteome</keyword>
<comment type="caution">
    <text evidence="1">The sequence shown here is derived from an EMBL/GenBank/DDBJ whole genome shotgun (WGS) entry which is preliminary data.</text>
</comment>
<proteinExistence type="predicted"/>
<dbReference type="EMBL" id="SSMQ01000028">
    <property type="protein sequence ID" value="TKD03549.1"/>
    <property type="molecule type" value="Genomic_DNA"/>
</dbReference>
<evidence type="ECO:0000313" key="1">
    <source>
        <dbReference type="EMBL" id="TKD03549.1"/>
    </source>
</evidence>
<dbReference type="AlphaFoldDB" id="A0A4U1J8I2"/>
<sequence length="122" mass="12981">MDHALRRGLGRALVAALALVHGCAPVGDGEGEPSVEPFSAEAEEELETRAPVGMYRCTLSGGLLSGTMVAYPGPWGNSTCTFFAPPLPGSSKRFCSIRGRFMTCPDCQALRIHLACPFRDPI</sequence>
<reference evidence="1 2" key="1">
    <citation type="submission" date="2019-04" db="EMBL/GenBank/DDBJ databases">
        <authorList>
            <person name="Li Y."/>
            <person name="Wang J."/>
        </authorList>
    </citation>
    <scope>NUCLEOTIDE SEQUENCE [LARGE SCALE GENOMIC DNA]</scope>
    <source>
        <strain evidence="1 2">DSM 14668</strain>
    </source>
</reference>
<name>A0A4U1J8I2_9BACT</name>
<accession>A0A4U1J8I2</accession>